<gene>
    <name evidence="1" type="ORF">K435DRAFT_180950</name>
</gene>
<dbReference type="AlphaFoldDB" id="A0A4S8LWQ3"/>
<dbReference type="EMBL" id="ML179236">
    <property type="protein sequence ID" value="THU93920.1"/>
    <property type="molecule type" value="Genomic_DNA"/>
</dbReference>
<name>A0A4S8LWQ3_DENBC</name>
<organism evidence="1 2">
    <name type="scientific">Dendrothele bispora (strain CBS 962.96)</name>
    <dbReference type="NCBI Taxonomy" id="1314807"/>
    <lineage>
        <taxon>Eukaryota</taxon>
        <taxon>Fungi</taxon>
        <taxon>Dikarya</taxon>
        <taxon>Basidiomycota</taxon>
        <taxon>Agaricomycotina</taxon>
        <taxon>Agaricomycetes</taxon>
        <taxon>Agaricomycetidae</taxon>
        <taxon>Agaricales</taxon>
        <taxon>Agaricales incertae sedis</taxon>
        <taxon>Dendrothele</taxon>
    </lineage>
</organism>
<evidence type="ECO:0000313" key="1">
    <source>
        <dbReference type="EMBL" id="THU93920.1"/>
    </source>
</evidence>
<proteinExistence type="predicted"/>
<reference evidence="1 2" key="1">
    <citation type="journal article" date="2019" name="Nat. Ecol. Evol.">
        <title>Megaphylogeny resolves global patterns of mushroom evolution.</title>
        <authorList>
            <person name="Varga T."/>
            <person name="Krizsan K."/>
            <person name="Foldi C."/>
            <person name="Dima B."/>
            <person name="Sanchez-Garcia M."/>
            <person name="Sanchez-Ramirez S."/>
            <person name="Szollosi G.J."/>
            <person name="Szarkandi J.G."/>
            <person name="Papp V."/>
            <person name="Albert L."/>
            <person name="Andreopoulos W."/>
            <person name="Angelini C."/>
            <person name="Antonin V."/>
            <person name="Barry K.W."/>
            <person name="Bougher N.L."/>
            <person name="Buchanan P."/>
            <person name="Buyck B."/>
            <person name="Bense V."/>
            <person name="Catcheside P."/>
            <person name="Chovatia M."/>
            <person name="Cooper J."/>
            <person name="Damon W."/>
            <person name="Desjardin D."/>
            <person name="Finy P."/>
            <person name="Geml J."/>
            <person name="Haridas S."/>
            <person name="Hughes K."/>
            <person name="Justo A."/>
            <person name="Karasinski D."/>
            <person name="Kautmanova I."/>
            <person name="Kiss B."/>
            <person name="Kocsube S."/>
            <person name="Kotiranta H."/>
            <person name="LaButti K.M."/>
            <person name="Lechner B.E."/>
            <person name="Liimatainen K."/>
            <person name="Lipzen A."/>
            <person name="Lukacs Z."/>
            <person name="Mihaltcheva S."/>
            <person name="Morgado L.N."/>
            <person name="Niskanen T."/>
            <person name="Noordeloos M.E."/>
            <person name="Ohm R.A."/>
            <person name="Ortiz-Santana B."/>
            <person name="Ovrebo C."/>
            <person name="Racz N."/>
            <person name="Riley R."/>
            <person name="Savchenko A."/>
            <person name="Shiryaev A."/>
            <person name="Soop K."/>
            <person name="Spirin V."/>
            <person name="Szebenyi C."/>
            <person name="Tomsovsky M."/>
            <person name="Tulloss R.E."/>
            <person name="Uehling J."/>
            <person name="Grigoriev I.V."/>
            <person name="Vagvolgyi C."/>
            <person name="Papp T."/>
            <person name="Martin F.M."/>
            <person name="Miettinen O."/>
            <person name="Hibbett D.S."/>
            <person name="Nagy L.G."/>
        </authorList>
    </citation>
    <scope>NUCLEOTIDE SEQUENCE [LARGE SCALE GENOMIC DNA]</scope>
    <source>
        <strain evidence="1 2">CBS 962.96</strain>
    </source>
</reference>
<accession>A0A4S8LWQ3</accession>
<keyword evidence="2" id="KW-1185">Reference proteome</keyword>
<dbReference type="Proteomes" id="UP000297245">
    <property type="component" value="Unassembled WGS sequence"/>
</dbReference>
<sequence>MPAPLSQRKRRNVSYSWFGYPVKESQSTPMKKFIHNKSRLSLVIWSEDEDEILVLELRIRAGTKVHLVEFSRSTKQSFNPVVLETSQWVGVTDWSLLAIVHQAIEITLRGVPYKGTTWHLFFDDNQAFVEELANTIIAQSQPISVSSMKIIRDRDILPESVWTFGAPPMLAVSYDTGKVNDDWTSYGGDVHLRSVSAGVVRCTDV</sequence>
<evidence type="ECO:0000313" key="2">
    <source>
        <dbReference type="Proteomes" id="UP000297245"/>
    </source>
</evidence>
<dbReference type="OrthoDB" id="2898728at2759"/>
<protein>
    <submittedName>
        <fullName evidence="1">Uncharacterized protein</fullName>
    </submittedName>
</protein>